<proteinExistence type="predicted"/>
<accession>A0A8D9BQG7</accession>
<name>A0A8D9BQG7_9HEMI</name>
<feature type="region of interest" description="Disordered" evidence="1">
    <location>
        <begin position="146"/>
        <end position="178"/>
    </location>
</feature>
<dbReference type="EMBL" id="HBUF01317398">
    <property type="protein sequence ID" value="CAG6694294.1"/>
    <property type="molecule type" value="Transcribed_RNA"/>
</dbReference>
<feature type="chain" id="PRO_5035639427" evidence="2">
    <location>
        <begin position="21"/>
        <end position="357"/>
    </location>
</feature>
<protein>
    <submittedName>
        <fullName evidence="3">Uncharacterized protein</fullName>
    </submittedName>
</protein>
<dbReference type="EMBL" id="HBUF01017118">
    <property type="protein sequence ID" value="CAG6610111.1"/>
    <property type="molecule type" value="Transcribed_RNA"/>
</dbReference>
<reference evidence="3" key="1">
    <citation type="submission" date="2021-05" db="EMBL/GenBank/DDBJ databases">
        <authorList>
            <person name="Alioto T."/>
            <person name="Alioto T."/>
            <person name="Gomez Garrido J."/>
        </authorList>
    </citation>
    <scope>NUCLEOTIDE SEQUENCE</scope>
</reference>
<feature type="signal peptide" evidence="2">
    <location>
        <begin position="1"/>
        <end position="20"/>
    </location>
</feature>
<evidence type="ECO:0000256" key="1">
    <source>
        <dbReference type="SAM" id="MobiDB-lite"/>
    </source>
</evidence>
<dbReference type="AlphaFoldDB" id="A0A8D9BQG7"/>
<dbReference type="EMBL" id="HBUF01317399">
    <property type="protein sequence ID" value="CAG6694296.1"/>
    <property type="molecule type" value="Transcribed_RNA"/>
</dbReference>
<dbReference type="EMBL" id="HBUF01017119">
    <property type="protein sequence ID" value="CAG6610112.1"/>
    <property type="molecule type" value="Transcribed_RNA"/>
</dbReference>
<dbReference type="EMBL" id="HBUF01649991">
    <property type="protein sequence ID" value="CAG6786772.1"/>
    <property type="molecule type" value="Transcribed_RNA"/>
</dbReference>
<evidence type="ECO:0000313" key="3">
    <source>
        <dbReference type="EMBL" id="CAG6786772.1"/>
    </source>
</evidence>
<evidence type="ECO:0000256" key="2">
    <source>
        <dbReference type="SAM" id="SignalP"/>
    </source>
</evidence>
<dbReference type="EMBL" id="HBUF01649992">
    <property type="protein sequence ID" value="CAG6786773.1"/>
    <property type="molecule type" value="Transcribed_RNA"/>
</dbReference>
<keyword evidence="2" id="KW-0732">Signal</keyword>
<sequence length="357" mass="40952">MKSCFLLFLALAQFIQFVYSSPLGPPGAEDPGSPYAVPQHTTQGFIKRHLKNVYNYFFNKEDSVHQDGYTKVYVMGKHMYYTYTHEYTPEDGNHPYDRENRGNVGNDDDILKYMKDDELIKRRDEEVEFHKQNKKKLEEESIRQMKEGWTPGREPIPPELQAKSAELPPEEDKEDSKEGGIIKKILRKVEHGFFKMAIPTIFKRSRRDLSENKDTSPSNGIKEKLKAHLKPIIITLMGKPHSKITDNVKEEIKGVVSKIPGVLGKAATHVKDAIGTVAGKVVDGVKSAVVTVGTNVIPANVQKMPWREYRDKITGKLMEYARKVDFLDVLPNPDDPNCSYNKWIQMKEHWGHRKKKE</sequence>
<organism evidence="3">
    <name type="scientific">Cacopsylla melanoneura</name>
    <dbReference type="NCBI Taxonomy" id="428564"/>
    <lineage>
        <taxon>Eukaryota</taxon>
        <taxon>Metazoa</taxon>
        <taxon>Ecdysozoa</taxon>
        <taxon>Arthropoda</taxon>
        <taxon>Hexapoda</taxon>
        <taxon>Insecta</taxon>
        <taxon>Pterygota</taxon>
        <taxon>Neoptera</taxon>
        <taxon>Paraneoptera</taxon>
        <taxon>Hemiptera</taxon>
        <taxon>Sternorrhyncha</taxon>
        <taxon>Psylloidea</taxon>
        <taxon>Psyllidae</taxon>
        <taxon>Psyllinae</taxon>
        <taxon>Cacopsylla</taxon>
    </lineage>
</organism>